<evidence type="ECO:0000313" key="2">
    <source>
        <dbReference type="EMBL" id="OSN04712.1"/>
    </source>
</evidence>
<keyword evidence="3" id="KW-1185">Reference proteome</keyword>
<dbReference type="RefSeq" id="WP_094102251.1">
    <property type="nucleotide sequence ID" value="NZ_LUTQ01000088.1"/>
</dbReference>
<keyword evidence="1" id="KW-0812">Transmembrane</keyword>
<evidence type="ECO:0000313" key="3">
    <source>
        <dbReference type="Proteomes" id="UP000194040"/>
    </source>
</evidence>
<name>A0ABX3XBY4_9GAMM</name>
<sequence>MNDLNKIEIFKYAAYFIAFLLVAIRVGGVHFIFLFFIKMLRVDFNNENLKNKSDVFYDVKLFKFFTGINARNISDVCFIQGCVNKGLIRPIEFLFSGFFGFAGSKRSNKYDIIAVISLSIVSVTLAFMCASQAGVYKKGYAIYSFDNQTKYYLNQEHILESKNGRELDCQRIDFLEGINKARAGVICPYLKKENVKMSEAVLKGIEKNERDRNTFAILELVFMIFFLILSLGFFNFNRSSARLRQLKLDDLRYKRQNRS</sequence>
<accession>A0ABX3XBY4</accession>
<organism evidence="2 3">
    <name type="scientific">Lonsdalea iberica</name>
    <dbReference type="NCBI Taxonomy" id="1082703"/>
    <lineage>
        <taxon>Bacteria</taxon>
        <taxon>Pseudomonadati</taxon>
        <taxon>Pseudomonadota</taxon>
        <taxon>Gammaproteobacteria</taxon>
        <taxon>Enterobacterales</taxon>
        <taxon>Pectobacteriaceae</taxon>
        <taxon>Lonsdalea</taxon>
    </lineage>
</organism>
<proteinExistence type="predicted"/>
<comment type="caution">
    <text evidence="2">The sequence shown here is derived from an EMBL/GenBank/DDBJ whole genome shotgun (WGS) entry which is preliminary data.</text>
</comment>
<feature type="transmembrane region" description="Helical" evidence="1">
    <location>
        <begin position="215"/>
        <end position="236"/>
    </location>
</feature>
<gene>
    <name evidence="2" type="ORF">AU512_16115</name>
</gene>
<keyword evidence="1" id="KW-0472">Membrane</keyword>
<evidence type="ECO:0000256" key="1">
    <source>
        <dbReference type="SAM" id="Phobius"/>
    </source>
</evidence>
<dbReference type="Proteomes" id="UP000194040">
    <property type="component" value="Unassembled WGS sequence"/>
</dbReference>
<dbReference type="EMBL" id="LUTQ01000088">
    <property type="protein sequence ID" value="OSN04712.1"/>
    <property type="molecule type" value="Genomic_DNA"/>
</dbReference>
<feature type="transmembrane region" description="Helical" evidence="1">
    <location>
        <begin position="12"/>
        <end position="37"/>
    </location>
</feature>
<reference evidence="2 3" key="1">
    <citation type="submission" date="2016-02" db="EMBL/GenBank/DDBJ databases">
        <title>Species-wide whole genome sequencing reveals diversity, host range in Lonsdalea quercina.</title>
        <authorList>
            <person name="Li Y."/>
        </authorList>
    </citation>
    <scope>NUCLEOTIDE SEQUENCE [LARGE SCALE GENOMIC DNA]</scope>
    <source>
        <strain evidence="2 3">LMG 26265</strain>
    </source>
</reference>
<protein>
    <submittedName>
        <fullName evidence="2">Uncharacterized protein</fullName>
    </submittedName>
</protein>
<keyword evidence="1" id="KW-1133">Transmembrane helix</keyword>
<feature type="transmembrane region" description="Helical" evidence="1">
    <location>
        <begin position="112"/>
        <end position="135"/>
    </location>
</feature>